<feature type="compositionally biased region" description="Acidic residues" evidence="1">
    <location>
        <begin position="1121"/>
        <end position="1130"/>
    </location>
</feature>
<accession>A0A0G4F8R7</accession>
<feature type="compositionally biased region" description="Acidic residues" evidence="1">
    <location>
        <begin position="1210"/>
        <end position="1220"/>
    </location>
</feature>
<feature type="compositionally biased region" description="Basic and acidic residues" evidence="1">
    <location>
        <begin position="279"/>
        <end position="292"/>
    </location>
</feature>
<feature type="compositionally biased region" description="Low complexity" evidence="1">
    <location>
        <begin position="520"/>
        <end position="530"/>
    </location>
</feature>
<feature type="region of interest" description="Disordered" evidence="1">
    <location>
        <begin position="437"/>
        <end position="532"/>
    </location>
</feature>
<feature type="compositionally biased region" description="Basic and acidic residues" evidence="1">
    <location>
        <begin position="963"/>
        <end position="984"/>
    </location>
</feature>
<dbReference type="VEuPathDB" id="CryptoDB:Cvel_15603"/>
<feature type="compositionally biased region" description="Basic and acidic residues" evidence="1">
    <location>
        <begin position="442"/>
        <end position="457"/>
    </location>
</feature>
<evidence type="ECO:0000256" key="1">
    <source>
        <dbReference type="SAM" id="MobiDB-lite"/>
    </source>
</evidence>
<protein>
    <submittedName>
        <fullName evidence="2">Uncharacterized protein</fullName>
    </submittedName>
</protein>
<feature type="compositionally biased region" description="Basic and acidic residues" evidence="1">
    <location>
        <begin position="664"/>
        <end position="679"/>
    </location>
</feature>
<feature type="compositionally biased region" description="Low complexity" evidence="1">
    <location>
        <begin position="1180"/>
        <end position="1206"/>
    </location>
</feature>
<evidence type="ECO:0000313" key="2">
    <source>
        <dbReference type="EMBL" id="CEM08584.1"/>
    </source>
</evidence>
<reference evidence="2" key="1">
    <citation type="submission" date="2014-11" db="EMBL/GenBank/DDBJ databases">
        <authorList>
            <person name="Otto D Thomas"/>
            <person name="Naeem Raeece"/>
        </authorList>
    </citation>
    <scope>NUCLEOTIDE SEQUENCE</scope>
</reference>
<sequence>MVRLLSLCHLSKKEVVKDEMARHMAGKLIDRKHDFDNPDYVLRYLEVLADAHHLLPIRRARPAVINLLSLLNQEPRWLFDASSLSESGKATQQLYLSKPEKERRLDTKARIVVEQALQKVAWWSVKDPLGMDLSPLSSVMKARMSKKSFKFAALEYRPKIEAYAGRMAGLEGLGWINKPPDRMRGVTSGTGGGNMPLVPVKRDVVLWQNAENHRISYIISTGSPKLVRRVLIVSLRMLLCGAVKRLRYNPDALNEEDDWERGGEEVEVEARQIKQRGKGGGERGGDRDRELAARMQMQTEGGGRSSSITMGMSKKERERAESNLRARACLGIGLDLRVSTFRNRVSMAFSRDEILTKLLKDGEELLLNLPILLTDLMAGGIDETTVLQLVTALTNRKSGPRMTSCVAAFAALMHLRCPLFEDFLVETLLKNLAATPVSRQKAKAEGGEEKKKEKGQEIDSSLWTAAEGAEGDPGPSHSQASPPSSSPASPSSTGRVPRAAGTVEMPPPPSKPSKTKKASSKGASSSSSSAVGLPYLDPKKTLNLARLLLMDQHTSENLRLSLLRWTSLDSHSSSDAPTKYLQDVISLLCKYAYGPQALESQIPRDPEKRSAVMLRHLAHDCVYFLGMGSVVDTLVSSPAALAELQEAADSARLLQSEGTPSPFPEEKTREEERRQKEMDEELKQKILKGIKEEEKQNKKKEEHVDPCDPDCVSLIDLYWLLHFHSREGTVPRRFGKPVKLLRGASGFQNVSLFGGKLPIHSLSADVFAFVDCLAYELSFEDLLGDPGIVLSPLCRSAGWMRSLRAFSLLERDEKEQGREMGEGGGDTEGDGSEWKEHKIAFWSGKEDLPVHPVLHPIMFGILIRAIKSGFVRVVEGLAGMFGRWTFCGDTYARRLVDVLTNMAFGIGGTYKQYIERQRREAQQKKNGKGGKDQKTAEQACAVAASKDVSMGKAEEAVSVSADLKSRGEGGERVRQKEKEGKKKETNRLELPIDCRQVLCLLVLIEEGVGAARVAVDERSRTQRGRGGMDMAEGLGKEWGGREEEGDDGGFLLASVRNLGTAIRQVREELSMPAKWKDSGRGPMVWKFEEAVERLGKLNDQMSAVVDELEELEARKKAAREAEEEEEEDREQDWSLSGEDEGVGESGESSFGYGGGEGRGGREKKARTGNFLDPPTGGSPPGQSYGRSPPSPSRRAAVAATSVRALGSSAPDEDLDMDAGLESEAGGRSHKVYYI</sequence>
<name>A0A0G4F8R7_9ALVE</name>
<dbReference type="EMBL" id="CDMZ01000178">
    <property type="protein sequence ID" value="CEM08584.1"/>
    <property type="molecule type" value="Genomic_DNA"/>
</dbReference>
<feature type="region of interest" description="Disordered" evidence="1">
    <location>
        <begin position="651"/>
        <end position="679"/>
    </location>
</feature>
<dbReference type="AlphaFoldDB" id="A0A0G4F8R7"/>
<feature type="region of interest" description="Disordered" evidence="1">
    <location>
        <begin position="1115"/>
        <end position="1234"/>
    </location>
</feature>
<gene>
    <name evidence="2" type="ORF">Cvel_15603</name>
</gene>
<feature type="region of interest" description="Disordered" evidence="1">
    <location>
        <begin position="1023"/>
        <end position="1042"/>
    </location>
</feature>
<feature type="region of interest" description="Disordered" evidence="1">
    <location>
        <begin position="959"/>
        <end position="984"/>
    </location>
</feature>
<proteinExistence type="predicted"/>
<feature type="compositionally biased region" description="Low complexity" evidence="1">
    <location>
        <begin position="473"/>
        <end position="492"/>
    </location>
</feature>
<organism evidence="2">
    <name type="scientific">Chromera velia CCMP2878</name>
    <dbReference type="NCBI Taxonomy" id="1169474"/>
    <lineage>
        <taxon>Eukaryota</taxon>
        <taxon>Sar</taxon>
        <taxon>Alveolata</taxon>
        <taxon>Colpodellida</taxon>
        <taxon>Chromeraceae</taxon>
        <taxon>Chromera</taxon>
    </lineage>
</organism>
<feature type="region of interest" description="Disordered" evidence="1">
    <location>
        <begin position="264"/>
        <end position="316"/>
    </location>
</feature>